<dbReference type="InterPro" id="IPR026444">
    <property type="entry name" value="Secre_tail"/>
</dbReference>
<dbReference type="InterPro" id="IPR013783">
    <property type="entry name" value="Ig-like_fold"/>
</dbReference>
<evidence type="ECO:0000259" key="2">
    <source>
        <dbReference type="Pfam" id="PF18962"/>
    </source>
</evidence>
<dbReference type="Pfam" id="PF18962">
    <property type="entry name" value="Por_Secre_tail"/>
    <property type="match status" value="1"/>
</dbReference>
<sequence length="373" mass="38635">NCTTTSISLSGSSTTTGGTFSWLASNGGNIVSGATTSAPTVNAAGTYTLTVTNPVNGCTATDIVLVTLNNTPPNVSAGNDAQILCGTVTVLLSGSSSTAGATLFWVASNGGNIVSGATTATPTVNAAGTYTLTITNPINGCTASDVVLVTNQICAFEGCTLGYWKNHSDRWCSSYSPSMLFGDVFVNAPSNLANQTLLEALNLGGGGIYNLARQGVAALLNACSDEVDFPAPYSDNTQSVINAINAAYLAGGTAPGQLATQLDILNNSGCPLGGTRATNKGSNLDVKPVGFDAYPVPFKDVLTIKYKFDYVSDVKIEVFNSLGTAVLSKTDTNSYLNKEVVLNLKMNRGQEQVYVVKVTTNQRTFTKKVMSSK</sequence>
<accession>A0A1H5V0R7</accession>
<organism evidence="3 4">
    <name type="scientific">Flavobacterium urumqiense</name>
    <dbReference type="NCBI Taxonomy" id="935224"/>
    <lineage>
        <taxon>Bacteria</taxon>
        <taxon>Pseudomonadati</taxon>
        <taxon>Bacteroidota</taxon>
        <taxon>Flavobacteriia</taxon>
        <taxon>Flavobacteriales</taxon>
        <taxon>Flavobacteriaceae</taxon>
        <taxon>Flavobacterium</taxon>
    </lineage>
</organism>
<dbReference type="NCBIfam" id="TIGR04183">
    <property type="entry name" value="Por_Secre_tail"/>
    <property type="match status" value="1"/>
</dbReference>
<proteinExistence type="predicted"/>
<keyword evidence="4" id="KW-1185">Reference proteome</keyword>
<reference evidence="4" key="1">
    <citation type="submission" date="2016-10" db="EMBL/GenBank/DDBJ databases">
        <authorList>
            <person name="Varghese N."/>
            <person name="Submissions S."/>
        </authorList>
    </citation>
    <scope>NUCLEOTIDE SEQUENCE [LARGE SCALE GENOMIC DNA]</scope>
    <source>
        <strain evidence="4">CGMCC 1.9230</strain>
    </source>
</reference>
<keyword evidence="1" id="KW-0732">Signal</keyword>
<protein>
    <submittedName>
        <fullName evidence="3">Por secretion system C-terminal sorting domain-containing protein</fullName>
    </submittedName>
</protein>
<dbReference type="Proteomes" id="UP000236737">
    <property type="component" value="Unassembled WGS sequence"/>
</dbReference>
<evidence type="ECO:0000313" key="3">
    <source>
        <dbReference type="EMBL" id="SEF80780.1"/>
    </source>
</evidence>
<feature type="domain" description="Secretion system C-terminal sorting" evidence="2">
    <location>
        <begin position="294"/>
        <end position="369"/>
    </location>
</feature>
<dbReference type="AlphaFoldDB" id="A0A1H5V0R7"/>
<dbReference type="OrthoDB" id="599464at2"/>
<evidence type="ECO:0000256" key="1">
    <source>
        <dbReference type="ARBA" id="ARBA00022729"/>
    </source>
</evidence>
<dbReference type="Gene3D" id="2.60.40.10">
    <property type="entry name" value="Immunoglobulins"/>
    <property type="match status" value="1"/>
</dbReference>
<dbReference type="RefSeq" id="WP_146059514.1">
    <property type="nucleotide sequence ID" value="NZ_FNVP01000003.1"/>
</dbReference>
<dbReference type="EMBL" id="FNVP01000003">
    <property type="protein sequence ID" value="SEF80780.1"/>
    <property type="molecule type" value="Genomic_DNA"/>
</dbReference>
<gene>
    <name evidence="3" type="ORF">SAMN04488130_1033</name>
</gene>
<feature type="non-terminal residue" evidence="3">
    <location>
        <position position="1"/>
    </location>
</feature>
<name>A0A1H5V0R7_9FLAO</name>
<dbReference type="CDD" id="cd00146">
    <property type="entry name" value="PKD"/>
    <property type="match status" value="1"/>
</dbReference>
<evidence type="ECO:0000313" key="4">
    <source>
        <dbReference type="Proteomes" id="UP000236737"/>
    </source>
</evidence>